<evidence type="ECO:0008006" key="5">
    <source>
        <dbReference type="Google" id="ProtNLM"/>
    </source>
</evidence>
<keyword evidence="2" id="KW-0732">Signal</keyword>
<comment type="caution">
    <text evidence="3">The sequence shown here is derived from an EMBL/GenBank/DDBJ whole genome shotgun (WGS) entry which is preliminary data.</text>
</comment>
<feature type="signal peptide" evidence="2">
    <location>
        <begin position="1"/>
        <end position="24"/>
    </location>
</feature>
<feature type="chain" id="PRO_5046298681" description="Secreted protein" evidence="2">
    <location>
        <begin position="25"/>
        <end position="157"/>
    </location>
</feature>
<evidence type="ECO:0000313" key="3">
    <source>
        <dbReference type="EMBL" id="GAA5511012.1"/>
    </source>
</evidence>
<proteinExistence type="predicted"/>
<sequence>MDFSTMIASVAKKLLLLVVLVSLAPTTGCRICADCEDLAYPAYGGAWQRTRRDGGRVGSIFDPAGARTPELVSRDLPLSPDEKERAKRSGDEDRPLEETDGIDRESTPDRDPMNLDNEDSDRNQYDQDMQRKEQELRDLDLDEIRILRGSPEPLTGA</sequence>
<reference evidence="3 4" key="1">
    <citation type="submission" date="2024-02" db="EMBL/GenBank/DDBJ databases">
        <title>Rhodopirellula caenicola NBRC 110016.</title>
        <authorList>
            <person name="Ichikawa N."/>
            <person name="Katano-Makiyama Y."/>
            <person name="Hidaka K."/>
        </authorList>
    </citation>
    <scope>NUCLEOTIDE SEQUENCE [LARGE SCALE GENOMIC DNA]</scope>
    <source>
        <strain evidence="3 4">NBRC 110016</strain>
    </source>
</reference>
<evidence type="ECO:0000256" key="2">
    <source>
        <dbReference type="SAM" id="SignalP"/>
    </source>
</evidence>
<evidence type="ECO:0000256" key="1">
    <source>
        <dbReference type="SAM" id="MobiDB-lite"/>
    </source>
</evidence>
<keyword evidence="4" id="KW-1185">Reference proteome</keyword>
<gene>
    <name evidence="3" type="ORF">Rcae01_06525</name>
</gene>
<name>A0ABP9W4C2_9BACT</name>
<protein>
    <recommendedName>
        <fullName evidence="5">Secreted protein</fullName>
    </recommendedName>
</protein>
<accession>A0ABP9W4C2</accession>
<feature type="region of interest" description="Disordered" evidence="1">
    <location>
        <begin position="54"/>
        <end position="157"/>
    </location>
</feature>
<feature type="compositionally biased region" description="Basic and acidic residues" evidence="1">
    <location>
        <begin position="120"/>
        <end position="146"/>
    </location>
</feature>
<evidence type="ECO:0000313" key="4">
    <source>
        <dbReference type="Proteomes" id="UP001416858"/>
    </source>
</evidence>
<feature type="compositionally biased region" description="Basic and acidic residues" evidence="1">
    <location>
        <begin position="80"/>
        <end position="113"/>
    </location>
</feature>
<dbReference type="Proteomes" id="UP001416858">
    <property type="component" value="Unassembled WGS sequence"/>
</dbReference>
<dbReference type="EMBL" id="BAABRO010000032">
    <property type="protein sequence ID" value="GAA5511012.1"/>
    <property type="molecule type" value="Genomic_DNA"/>
</dbReference>
<organism evidence="3 4">
    <name type="scientific">Novipirellula caenicola</name>
    <dbReference type="NCBI Taxonomy" id="1536901"/>
    <lineage>
        <taxon>Bacteria</taxon>
        <taxon>Pseudomonadati</taxon>
        <taxon>Planctomycetota</taxon>
        <taxon>Planctomycetia</taxon>
        <taxon>Pirellulales</taxon>
        <taxon>Pirellulaceae</taxon>
        <taxon>Novipirellula</taxon>
    </lineage>
</organism>